<keyword evidence="3" id="KW-0963">Cytoplasm</keyword>
<dbReference type="GO" id="GO:0090307">
    <property type="term" value="P:mitotic spindle assembly"/>
    <property type="evidence" value="ECO:0007669"/>
    <property type="project" value="TreeGrafter"/>
</dbReference>
<dbReference type="AlphaFoldDB" id="A0A3M6UYA1"/>
<comment type="similarity">
    <text evidence="2">Belongs to the MOZART1 family.</text>
</comment>
<name>A0A3M6UYA1_POCDA</name>
<reference evidence="5 6" key="1">
    <citation type="journal article" date="2018" name="Sci. Rep.">
        <title>Comparative analysis of the Pocillopora damicornis genome highlights role of immune system in coral evolution.</title>
        <authorList>
            <person name="Cunning R."/>
            <person name="Bay R.A."/>
            <person name="Gillette P."/>
            <person name="Baker A.C."/>
            <person name="Traylor-Knowles N."/>
        </authorList>
    </citation>
    <scope>NUCLEOTIDE SEQUENCE [LARGE SCALE GENOMIC DNA]</scope>
    <source>
        <strain evidence="5">RSMAS</strain>
        <tissue evidence="5">Whole animal</tissue>
    </source>
</reference>
<proteinExistence type="inferred from homology"/>
<gene>
    <name evidence="5" type="ORF">pdam_00017979</name>
</gene>
<evidence type="ECO:0000256" key="1">
    <source>
        <dbReference type="ARBA" id="ARBA00004267"/>
    </source>
</evidence>
<sequence length="70" mass="7439">MADSKVASAREAMEALVEISKLLNTGLDPESLAICVKLCEAGVNPEALASVVQELRREAASLQIQDVGER</sequence>
<keyword evidence="4" id="KW-0206">Cytoskeleton</keyword>
<evidence type="ECO:0000313" key="6">
    <source>
        <dbReference type="Proteomes" id="UP000275408"/>
    </source>
</evidence>
<evidence type="ECO:0000256" key="3">
    <source>
        <dbReference type="ARBA" id="ARBA00022490"/>
    </source>
</evidence>
<dbReference type="GO" id="GO:0051415">
    <property type="term" value="P:microtubule nucleation by interphase microtubule organizing center"/>
    <property type="evidence" value="ECO:0007669"/>
    <property type="project" value="TreeGrafter"/>
</dbReference>
<dbReference type="InterPro" id="IPR022214">
    <property type="entry name" value="MZT1"/>
</dbReference>
<accession>A0A3M6UYA1</accession>
<evidence type="ECO:0000313" key="5">
    <source>
        <dbReference type="EMBL" id="RMX58645.1"/>
    </source>
</evidence>
<dbReference type="PANTHER" id="PTHR28520">
    <property type="entry name" value="MITOTIC-SPINDLE ORGANIZING PROTEIN 1"/>
    <property type="match status" value="1"/>
</dbReference>
<evidence type="ECO:0000256" key="2">
    <source>
        <dbReference type="ARBA" id="ARBA00011015"/>
    </source>
</evidence>
<dbReference type="Proteomes" id="UP000275408">
    <property type="component" value="Unassembled WGS sequence"/>
</dbReference>
<dbReference type="GO" id="GO:0000931">
    <property type="term" value="C:gamma-tubulin ring complex"/>
    <property type="evidence" value="ECO:0007669"/>
    <property type="project" value="InterPro"/>
</dbReference>
<dbReference type="PANTHER" id="PTHR28520:SF2">
    <property type="entry name" value="MITOTIC-SPINDLE ORGANIZING PROTEIN 1"/>
    <property type="match status" value="1"/>
</dbReference>
<dbReference type="EMBL" id="RCHS01000475">
    <property type="protein sequence ID" value="RMX58645.1"/>
    <property type="molecule type" value="Genomic_DNA"/>
</dbReference>
<dbReference type="GO" id="GO:0033566">
    <property type="term" value="P:gamma-tubulin complex localization"/>
    <property type="evidence" value="ECO:0007669"/>
    <property type="project" value="InterPro"/>
</dbReference>
<dbReference type="Pfam" id="PF12554">
    <property type="entry name" value="MOZART1"/>
    <property type="match status" value="1"/>
</dbReference>
<keyword evidence="6" id="KW-1185">Reference proteome</keyword>
<dbReference type="GO" id="GO:0031021">
    <property type="term" value="C:interphase microtubule organizing center"/>
    <property type="evidence" value="ECO:0007669"/>
    <property type="project" value="TreeGrafter"/>
</dbReference>
<evidence type="ECO:0000256" key="4">
    <source>
        <dbReference type="ARBA" id="ARBA00023212"/>
    </source>
</evidence>
<comment type="subcellular location">
    <subcellularLocation>
        <location evidence="1">Cytoplasm</location>
        <location evidence="1">Cytoskeleton</location>
        <location evidence="1">Microtubule organizing center</location>
    </subcellularLocation>
</comment>
<protein>
    <recommendedName>
        <fullName evidence="7">Mitotic-spindle organizing protein 1</fullName>
    </recommendedName>
</protein>
<dbReference type="GO" id="GO:0005813">
    <property type="term" value="C:centrosome"/>
    <property type="evidence" value="ECO:0007669"/>
    <property type="project" value="TreeGrafter"/>
</dbReference>
<dbReference type="STRING" id="46731.A0A3M6UYA1"/>
<comment type="caution">
    <text evidence="5">The sequence shown here is derived from an EMBL/GenBank/DDBJ whole genome shotgun (WGS) entry which is preliminary data.</text>
</comment>
<dbReference type="GO" id="GO:0005819">
    <property type="term" value="C:spindle"/>
    <property type="evidence" value="ECO:0007669"/>
    <property type="project" value="TreeGrafter"/>
</dbReference>
<organism evidence="5 6">
    <name type="scientific">Pocillopora damicornis</name>
    <name type="common">Cauliflower coral</name>
    <name type="synonym">Millepora damicornis</name>
    <dbReference type="NCBI Taxonomy" id="46731"/>
    <lineage>
        <taxon>Eukaryota</taxon>
        <taxon>Metazoa</taxon>
        <taxon>Cnidaria</taxon>
        <taxon>Anthozoa</taxon>
        <taxon>Hexacorallia</taxon>
        <taxon>Scleractinia</taxon>
        <taxon>Astrocoeniina</taxon>
        <taxon>Pocilloporidae</taxon>
        <taxon>Pocillopora</taxon>
    </lineage>
</organism>
<evidence type="ECO:0008006" key="7">
    <source>
        <dbReference type="Google" id="ProtNLM"/>
    </source>
</evidence>